<keyword evidence="1" id="KW-0812">Transmembrane</keyword>
<dbReference type="AlphaFoldDB" id="A0A7W7MP81"/>
<feature type="transmembrane region" description="Helical" evidence="1">
    <location>
        <begin position="64"/>
        <end position="83"/>
    </location>
</feature>
<dbReference type="Proteomes" id="UP000578112">
    <property type="component" value="Unassembled WGS sequence"/>
</dbReference>
<protein>
    <submittedName>
        <fullName evidence="2">ABC-type transporter Mla subunit MlaD</fullName>
    </submittedName>
</protein>
<evidence type="ECO:0000313" key="2">
    <source>
        <dbReference type="EMBL" id="MBB4761240.1"/>
    </source>
</evidence>
<keyword evidence="1" id="KW-1133">Transmembrane helix</keyword>
<sequence length="121" mass="12916">MSASELRDQTLKRQRELAARHAVLSRLTPEQERHADQLVRVFDATNDLIAVLDRVDARSARRRMLAAIALLGLVVAVAAVVAAGYLPEYALIGALALLVAAVVVWIGARGRAPSGRPEGAA</sequence>
<feature type="transmembrane region" description="Helical" evidence="1">
    <location>
        <begin position="89"/>
        <end position="108"/>
    </location>
</feature>
<dbReference type="RefSeq" id="WP_184991524.1">
    <property type="nucleotide sequence ID" value="NZ_BOMK01000015.1"/>
</dbReference>
<proteinExistence type="predicted"/>
<organism evidence="2 3">
    <name type="scientific">Actinoplanes digitatis</name>
    <dbReference type="NCBI Taxonomy" id="1868"/>
    <lineage>
        <taxon>Bacteria</taxon>
        <taxon>Bacillati</taxon>
        <taxon>Actinomycetota</taxon>
        <taxon>Actinomycetes</taxon>
        <taxon>Micromonosporales</taxon>
        <taxon>Micromonosporaceae</taxon>
        <taxon>Actinoplanes</taxon>
    </lineage>
</organism>
<name>A0A7W7MP81_9ACTN</name>
<keyword evidence="1" id="KW-0472">Membrane</keyword>
<evidence type="ECO:0000313" key="3">
    <source>
        <dbReference type="Proteomes" id="UP000578112"/>
    </source>
</evidence>
<accession>A0A7W7MP81</accession>
<gene>
    <name evidence="2" type="ORF">BJ971_001796</name>
</gene>
<comment type="caution">
    <text evidence="2">The sequence shown here is derived from an EMBL/GenBank/DDBJ whole genome shotgun (WGS) entry which is preliminary data.</text>
</comment>
<dbReference type="EMBL" id="JACHNH010000001">
    <property type="protein sequence ID" value="MBB4761240.1"/>
    <property type="molecule type" value="Genomic_DNA"/>
</dbReference>
<evidence type="ECO:0000256" key="1">
    <source>
        <dbReference type="SAM" id="Phobius"/>
    </source>
</evidence>
<keyword evidence="3" id="KW-1185">Reference proteome</keyword>
<reference evidence="2 3" key="1">
    <citation type="submission" date="2020-08" db="EMBL/GenBank/DDBJ databases">
        <title>Sequencing the genomes of 1000 actinobacteria strains.</title>
        <authorList>
            <person name="Klenk H.-P."/>
        </authorList>
    </citation>
    <scope>NUCLEOTIDE SEQUENCE [LARGE SCALE GENOMIC DNA]</scope>
    <source>
        <strain evidence="2 3">DSM 43149</strain>
    </source>
</reference>